<dbReference type="Proteomes" id="UP000008311">
    <property type="component" value="Unassembled WGS sequence"/>
</dbReference>
<organism evidence="2 3">
    <name type="scientific">Ricinus communis</name>
    <name type="common">Castor bean</name>
    <dbReference type="NCBI Taxonomy" id="3988"/>
    <lineage>
        <taxon>Eukaryota</taxon>
        <taxon>Viridiplantae</taxon>
        <taxon>Streptophyta</taxon>
        <taxon>Embryophyta</taxon>
        <taxon>Tracheophyta</taxon>
        <taxon>Spermatophyta</taxon>
        <taxon>Magnoliopsida</taxon>
        <taxon>eudicotyledons</taxon>
        <taxon>Gunneridae</taxon>
        <taxon>Pentapetalae</taxon>
        <taxon>rosids</taxon>
        <taxon>fabids</taxon>
        <taxon>Malpighiales</taxon>
        <taxon>Euphorbiaceae</taxon>
        <taxon>Acalyphoideae</taxon>
        <taxon>Acalypheae</taxon>
        <taxon>Ricinus</taxon>
    </lineage>
</organism>
<keyword evidence="3" id="KW-1185">Reference proteome</keyword>
<protein>
    <recommendedName>
        <fullName evidence="4">Glycine-rich protein</fullName>
    </recommendedName>
</protein>
<feature type="signal peptide" evidence="1">
    <location>
        <begin position="1"/>
        <end position="26"/>
    </location>
</feature>
<evidence type="ECO:0008006" key="4">
    <source>
        <dbReference type="Google" id="ProtNLM"/>
    </source>
</evidence>
<gene>
    <name evidence="2" type="ORF">RCOM_0137420</name>
</gene>
<evidence type="ECO:0000313" key="3">
    <source>
        <dbReference type="Proteomes" id="UP000008311"/>
    </source>
</evidence>
<dbReference type="EMBL" id="EQ973985">
    <property type="protein sequence ID" value="EEF36216.1"/>
    <property type="molecule type" value="Genomic_DNA"/>
</dbReference>
<dbReference type="AlphaFoldDB" id="B9SJH1"/>
<keyword evidence="1" id="KW-0732">Signal</keyword>
<dbReference type="InParanoid" id="B9SJH1"/>
<proteinExistence type="predicted"/>
<name>B9SJH1_RICCO</name>
<evidence type="ECO:0000256" key="1">
    <source>
        <dbReference type="SAM" id="SignalP"/>
    </source>
</evidence>
<evidence type="ECO:0000313" key="2">
    <source>
        <dbReference type="EMBL" id="EEF36216.1"/>
    </source>
</evidence>
<accession>B9SJH1</accession>
<reference evidence="3" key="1">
    <citation type="journal article" date="2010" name="Nat. Biotechnol.">
        <title>Draft genome sequence of the oilseed species Ricinus communis.</title>
        <authorList>
            <person name="Chan A.P."/>
            <person name="Crabtree J."/>
            <person name="Zhao Q."/>
            <person name="Lorenzi H."/>
            <person name="Orvis J."/>
            <person name="Puiu D."/>
            <person name="Melake-Berhan A."/>
            <person name="Jones K.M."/>
            <person name="Redman J."/>
            <person name="Chen G."/>
            <person name="Cahoon E.B."/>
            <person name="Gedil M."/>
            <person name="Stanke M."/>
            <person name="Haas B.J."/>
            <person name="Wortman J.R."/>
            <person name="Fraser-Liggett C.M."/>
            <person name="Ravel J."/>
            <person name="Rabinowicz P.D."/>
        </authorList>
    </citation>
    <scope>NUCLEOTIDE SEQUENCE [LARGE SCALE GENOMIC DNA]</scope>
    <source>
        <strain evidence="3">cv. Hale</strain>
    </source>
</reference>
<sequence>MALFKTLVVLFATIMLMMSSVQVLSAGKAETPKANKLGRKIGKASYYGDDVYGGPIGGGGCTRWHCH</sequence>
<feature type="chain" id="PRO_5002889453" description="Glycine-rich protein" evidence="1">
    <location>
        <begin position="27"/>
        <end position="67"/>
    </location>
</feature>